<feature type="region of interest" description="Disordered" evidence="1">
    <location>
        <begin position="1"/>
        <end position="367"/>
    </location>
</feature>
<dbReference type="OrthoDB" id="3357271at2759"/>
<feature type="compositionally biased region" description="Basic and acidic residues" evidence="1">
    <location>
        <begin position="40"/>
        <end position="54"/>
    </location>
</feature>
<evidence type="ECO:0000256" key="1">
    <source>
        <dbReference type="SAM" id="MobiDB-lite"/>
    </source>
</evidence>
<feature type="compositionally biased region" description="Polar residues" evidence="1">
    <location>
        <begin position="319"/>
        <end position="329"/>
    </location>
</feature>
<protein>
    <submittedName>
        <fullName evidence="2">Rhinocladiella mackenziei CBS 650.93 unplaced genomic scaffold supercont1.2, whole genome shotgun sequence</fullName>
    </submittedName>
</protein>
<accession>A0A0D2HBG1</accession>
<reference evidence="2 3" key="1">
    <citation type="submission" date="2015-01" db="EMBL/GenBank/DDBJ databases">
        <title>The Genome Sequence of Rhinocladiella mackenzie CBS 650.93.</title>
        <authorList>
            <consortium name="The Broad Institute Genomics Platform"/>
            <person name="Cuomo C."/>
            <person name="de Hoog S."/>
            <person name="Gorbushina A."/>
            <person name="Stielow B."/>
            <person name="Teixiera M."/>
            <person name="Abouelleil A."/>
            <person name="Chapman S.B."/>
            <person name="Priest M."/>
            <person name="Young S.K."/>
            <person name="Wortman J."/>
            <person name="Nusbaum C."/>
            <person name="Birren B."/>
        </authorList>
    </citation>
    <scope>NUCLEOTIDE SEQUENCE [LARGE SCALE GENOMIC DNA]</scope>
    <source>
        <strain evidence="2 3">CBS 650.93</strain>
    </source>
</reference>
<feature type="compositionally biased region" description="Basic and acidic residues" evidence="1">
    <location>
        <begin position="130"/>
        <end position="151"/>
    </location>
</feature>
<feature type="compositionally biased region" description="Polar residues" evidence="1">
    <location>
        <begin position="203"/>
        <end position="214"/>
    </location>
</feature>
<dbReference type="AlphaFoldDB" id="A0A0D2HBG1"/>
<sequence length="473" mass="50406">MSNFRSVMKEGWHPKGKDGGKESWRGDFKGINQVAGWMGKGRDPHKNDTVEHMSRPLSSLKDPASFGPPPKNINYHGGAALPNEVTPHTGGWGAPLTQEQIQNANRAANGPTQEEMEEEKRRAAPPLPYRADRTGLKTDHLPLPPSHRDVNRSPSLVETQSPQPKPGLPPRLPSRQNTGASATPPAVNPPTSQATAPPPYESIASSQPRTQQKTDYGISQGAVNRLSNAGVSVPAFGIGTDTSSKPWQNEQSRSNAAESPSPNPEPAVNQLSELQSRFARMNANGNGSQQSTTPPFVTPVQSPPVAPPSVQPTPTSAPHQPQTQGTTWAEKQAALRTAQDIHRDPSKVSVSDARSAATTANSFRERHQDSINAAGAKANEWNKKYNVTGRLNSFLEKHSSPASENPPPVNTTPAPAPMSVQTTPQSPEIAASISRKPPPPPPKKPANMQGNLSSHTGAVSPPPVPLGTKPSYS</sequence>
<gene>
    <name evidence="2" type="ORF">Z518_02427</name>
</gene>
<dbReference type="Proteomes" id="UP000053617">
    <property type="component" value="Unassembled WGS sequence"/>
</dbReference>
<dbReference type="VEuPathDB" id="FungiDB:Z518_02427"/>
<dbReference type="STRING" id="1442369.A0A0D2HBG1"/>
<evidence type="ECO:0000313" key="3">
    <source>
        <dbReference type="Proteomes" id="UP000053617"/>
    </source>
</evidence>
<feature type="compositionally biased region" description="Polar residues" evidence="1">
    <location>
        <begin position="283"/>
        <end position="295"/>
    </location>
</feature>
<feature type="compositionally biased region" description="Pro residues" evidence="1">
    <location>
        <begin position="301"/>
        <end position="311"/>
    </location>
</feature>
<name>A0A0D2HBG1_9EURO</name>
<feature type="compositionally biased region" description="Polar residues" evidence="1">
    <location>
        <begin position="97"/>
        <end position="112"/>
    </location>
</feature>
<dbReference type="GeneID" id="25290498"/>
<feature type="compositionally biased region" description="Polar residues" evidence="1">
    <location>
        <begin position="221"/>
        <end position="230"/>
    </location>
</feature>
<feature type="compositionally biased region" description="Basic and acidic residues" evidence="1">
    <location>
        <begin position="7"/>
        <end position="28"/>
    </location>
</feature>
<feature type="compositionally biased region" description="Polar residues" evidence="1">
    <location>
        <begin position="448"/>
        <end position="457"/>
    </location>
</feature>
<organism evidence="2 3">
    <name type="scientific">Rhinocladiella mackenziei CBS 650.93</name>
    <dbReference type="NCBI Taxonomy" id="1442369"/>
    <lineage>
        <taxon>Eukaryota</taxon>
        <taxon>Fungi</taxon>
        <taxon>Dikarya</taxon>
        <taxon>Ascomycota</taxon>
        <taxon>Pezizomycotina</taxon>
        <taxon>Eurotiomycetes</taxon>
        <taxon>Chaetothyriomycetidae</taxon>
        <taxon>Chaetothyriales</taxon>
        <taxon>Herpotrichiellaceae</taxon>
        <taxon>Rhinocladiella</taxon>
    </lineage>
</organism>
<feature type="compositionally biased region" description="Polar residues" evidence="1">
    <location>
        <begin position="240"/>
        <end position="253"/>
    </location>
</feature>
<feature type="compositionally biased region" description="Pro residues" evidence="1">
    <location>
        <begin position="163"/>
        <end position="172"/>
    </location>
</feature>
<proteinExistence type="predicted"/>
<dbReference type="RefSeq" id="XP_013274909.1">
    <property type="nucleotide sequence ID" value="XM_013419455.1"/>
</dbReference>
<dbReference type="EMBL" id="KN847476">
    <property type="protein sequence ID" value="KIX07773.1"/>
    <property type="molecule type" value="Genomic_DNA"/>
</dbReference>
<feature type="region of interest" description="Disordered" evidence="1">
    <location>
        <begin position="392"/>
        <end position="473"/>
    </location>
</feature>
<dbReference type="HOGENOM" id="CLU_036511_0_0_1"/>
<feature type="compositionally biased region" description="Pro residues" evidence="1">
    <location>
        <begin position="404"/>
        <end position="416"/>
    </location>
</feature>
<evidence type="ECO:0000313" key="2">
    <source>
        <dbReference type="EMBL" id="KIX07773.1"/>
    </source>
</evidence>
<keyword evidence="3" id="KW-1185">Reference proteome</keyword>